<proteinExistence type="predicted"/>
<evidence type="ECO:0000313" key="2">
    <source>
        <dbReference type="Proteomes" id="UP000272942"/>
    </source>
</evidence>
<keyword evidence="2" id="KW-1185">Reference proteome</keyword>
<evidence type="ECO:0000313" key="1">
    <source>
        <dbReference type="EMBL" id="VDP94858.1"/>
    </source>
</evidence>
<evidence type="ECO:0000313" key="3">
    <source>
        <dbReference type="WBParaSite" id="ECPE_0001760301-mRNA-1"/>
    </source>
</evidence>
<gene>
    <name evidence="1" type="ORF">ECPE_LOCUS17558</name>
</gene>
<dbReference type="EMBL" id="UZAN01069993">
    <property type="protein sequence ID" value="VDP94858.1"/>
    <property type="molecule type" value="Genomic_DNA"/>
</dbReference>
<protein>
    <submittedName>
        <fullName evidence="3">NADH dehydrogenase [ubiquinone] iron-sulfur protein 7, mitochondrial</fullName>
    </submittedName>
</protein>
<dbReference type="PANTHER" id="PTHR38681">
    <property type="entry name" value="RETROVIRUS-RELATED POL POLYPROTEIN FROM TRANSPOSON 412-LIKE PROTEIN-RELATED"/>
    <property type="match status" value="1"/>
</dbReference>
<dbReference type="Proteomes" id="UP000272942">
    <property type="component" value="Unassembled WGS sequence"/>
</dbReference>
<organism evidence="3">
    <name type="scientific">Echinostoma caproni</name>
    <dbReference type="NCBI Taxonomy" id="27848"/>
    <lineage>
        <taxon>Eukaryota</taxon>
        <taxon>Metazoa</taxon>
        <taxon>Spiralia</taxon>
        <taxon>Lophotrochozoa</taxon>
        <taxon>Platyhelminthes</taxon>
        <taxon>Trematoda</taxon>
        <taxon>Digenea</taxon>
        <taxon>Plagiorchiida</taxon>
        <taxon>Echinostomata</taxon>
        <taxon>Echinostomatoidea</taxon>
        <taxon>Echinostomatidae</taxon>
        <taxon>Echinostoma</taxon>
    </lineage>
</organism>
<dbReference type="PANTHER" id="PTHR38681:SF1">
    <property type="entry name" value="RETROVIRUS-RELATED POL POLYPROTEIN FROM TRANSPOSON 412-LIKE PROTEIN"/>
    <property type="match status" value="1"/>
</dbReference>
<dbReference type="OrthoDB" id="10056584at2759"/>
<dbReference type="WBParaSite" id="ECPE_0001760301-mRNA-1">
    <property type="protein sequence ID" value="ECPE_0001760301-mRNA-1"/>
    <property type="gene ID" value="ECPE_0001760301"/>
</dbReference>
<reference evidence="1 2" key="2">
    <citation type="submission" date="2018-11" db="EMBL/GenBank/DDBJ databases">
        <authorList>
            <consortium name="Pathogen Informatics"/>
        </authorList>
    </citation>
    <scope>NUCLEOTIDE SEQUENCE [LARGE SCALE GENOMIC DNA]</scope>
    <source>
        <strain evidence="1 2">Egypt</strain>
    </source>
</reference>
<dbReference type="AlphaFoldDB" id="A0A183BEC3"/>
<name>A0A183BEC3_9TREM</name>
<sequence length="104" mass="11890">MLGLRATFKNDLHTSPAELVCGRCLRLPGELVSPLKSTDFEYGDFIECIRNHMRQLKFIPTRERVEQVHQAAALSTCPYVFLRTDAVRTPLQPPYTGPHRVLRP</sequence>
<accession>A0A183BEC3</accession>
<reference evidence="3" key="1">
    <citation type="submission" date="2016-06" db="UniProtKB">
        <authorList>
            <consortium name="WormBaseParasite"/>
        </authorList>
    </citation>
    <scope>IDENTIFICATION</scope>
</reference>